<dbReference type="EC" id="5.6.2.4" evidence="5"/>
<feature type="compositionally biased region" description="Acidic residues" evidence="6">
    <location>
        <begin position="210"/>
        <end position="233"/>
    </location>
</feature>
<dbReference type="Pfam" id="PF00271">
    <property type="entry name" value="Helicase_C"/>
    <property type="match status" value="2"/>
</dbReference>
<feature type="domain" description="Helicase ATP-binding" evidence="7">
    <location>
        <begin position="784"/>
        <end position="948"/>
    </location>
</feature>
<evidence type="ECO:0000313" key="10">
    <source>
        <dbReference type="Proteomes" id="UP001338125"/>
    </source>
</evidence>
<dbReference type="InterPro" id="IPR014001">
    <property type="entry name" value="Helicase_ATP-bd"/>
</dbReference>
<dbReference type="PROSITE" id="PS51192">
    <property type="entry name" value="HELICASE_ATP_BIND_1"/>
    <property type="match status" value="2"/>
</dbReference>
<feature type="domain" description="Helicase C-terminal" evidence="8">
    <location>
        <begin position="976"/>
        <end position="1122"/>
    </location>
</feature>
<comment type="catalytic activity">
    <reaction evidence="4">
        <text>Couples ATP hydrolysis with the unwinding of duplex DNA by translocating in the 3'-5' direction.</text>
        <dbReference type="EC" id="5.6.2.4"/>
    </reaction>
</comment>
<keyword evidence="3" id="KW-0067">ATP-binding</keyword>
<dbReference type="Proteomes" id="UP001338125">
    <property type="component" value="Unassembled WGS sequence"/>
</dbReference>
<comment type="similarity">
    <text evidence="1">Belongs to the helicase family. RecQ subfamily.</text>
</comment>
<dbReference type="PROSITE" id="PS51194">
    <property type="entry name" value="HELICASE_CTER"/>
    <property type="match status" value="2"/>
</dbReference>
<feature type="domain" description="Helicase C-terminal" evidence="8">
    <location>
        <begin position="1449"/>
        <end position="1559"/>
    </location>
</feature>
<evidence type="ECO:0000256" key="4">
    <source>
        <dbReference type="ARBA" id="ARBA00034617"/>
    </source>
</evidence>
<feature type="region of interest" description="Disordered" evidence="6">
    <location>
        <begin position="200"/>
        <end position="238"/>
    </location>
</feature>
<name>A0ABR0SPZ1_9HYPO</name>
<accession>A0ABR0SPZ1</accession>
<dbReference type="SMART" id="SM00487">
    <property type="entry name" value="DEXDc"/>
    <property type="match status" value="1"/>
</dbReference>
<evidence type="ECO:0000256" key="6">
    <source>
        <dbReference type="SAM" id="MobiDB-lite"/>
    </source>
</evidence>
<keyword evidence="2" id="KW-0547">Nucleotide-binding</keyword>
<dbReference type="PANTHER" id="PTHR13710">
    <property type="entry name" value="DNA HELICASE RECQ FAMILY MEMBER"/>
    <property type="match status" value="1"/>
</dbReference>
<sequence length="1559" mass="176081">MATESIMDKIIADSKAELLEEDTKRNQKGDTQEGIDYDSTWVKEMKWVRHFGDRNLSEIHDAAQWIRAKATTIKTRIAEDNEAMSEVRILTRLGESFDREVDRCSWRLDSVPKETLQCLHGIEAGKPNSRPFGHTAQERSQSKYQSVGHRYLGFCWRAYHMGREEAATRLGMRFTDEQWGLMADVARELENQQLCDRVGQPRLHNNNDIFSEDDNSESGSEGEGEGEEEEEEGGRERVPTAALDQAVFRFMIASIKVRVGGDMYSNAMLCFCAAAGIRRHPLGYMEAYLYTGILAALVWLSRMFFLEAGFENEPRELDAVSIEALTRFRQEHETWMCIGTYTVMSKVINWMAYGKGHRNKTGGTPTVRWSDDGESLVHNGEQMLVRDFQRAACKVTVQADELLNQMLGGTWDRTGPGIDMKRIVDTTVRLGAGQSFVTNEKNGWLDAGPGKVMRSMEASIFDKTTNQWKRAGVRRWMQQLRVFREALMVLVHVWGGQPGRGPEVTTLRHCDTWQVMRNIFLHEGQVMIVTDRDKMKAIRENGRKVARFLPDRIGRMMVAYIAWLLPAERALRRKCKLPEPQENCLEFLWRNGNSKRWDTDRLSSIMIRLLQAEIKMRLGVGRYRVVAIELGRKIRGLVMKQVDGMAGDDDDEDGIEVDPMTGEAADVRGSWNIVWDLQSTHGTKMARQHYAVYVGMPGRLSPEMITTYRSISQLWHQFLMEGDEGRAGWKRKAACDGAAAASKRRKTEPEKEEVEREMVRGLRTLIGPTSTWRSAKQMESMRTILSLRGEQSVICVLPTGAGKSLLFMVPAIMSGGGTSVVVVPFAALMADLVDRARQMGVDVIEFRPTTNSVRESLPRAARMVVVSADTALVPTFHAYVDGLKANGLLQRIFIDEAHTAITDVSYRVKLGELKGLSRFKRPIVLLTATMPVTFERWFRDEMLASSALIVRDRTTKRNCRYEVEQVKPGAGAVDTRVVDLVRRIGSTMVSGQKGIVYCRSKLKCAALAEEIGCGAHHGDMEEAARDEARTSWAAGGRHRWIVATTGLGTGIDIGGIVAVIHAEMPYGLVDFVQQTGRGARREGEEVRSVIIHDGKTPWEAISTDKVSHVNKHQMEMFIKSPGCRREVLSSFMDGVVGEVCADVTGAIPCDRCEPSMEEEDKENTVGIEEQSARGERRASEGVWRAFNKSEGERVAMLTRWLDEVQDICAICHIRNCTRTPAGQPVTLYQRHRRPGSQCEPVKEERYSSIRQKIRFADNSCCFRCKLPSDWCKEARESAGEGEGCMYMDKVLPVALLPMGHSSMKMWVKEKFKIDSQGSNGAASIVFVTPESAVTKGFRDFVNRLHARQALDRVVVDECHVLLDGGDKFRPQLRQLGETLRDWGVQKVFLTATLAPGDEEEFFKVAKLSATRVKMFRWRTIRQNIEYRVEMVKAGWDEEEEEEDKRVCRMVREWLNRHEEGRAIVYGGSVERVKGLAETLGCEAYYNKIDTTEGKQRRLRAWIRDGTLIVATNALGMGVDMPDIRLVVHAGMPGKLRDYVQESGRGGGTGRRARQWWFAG</sequence>
<proteinExistence type="inferred from homology"/>
<dbReference type="PANTHER" id="PTHR13710:SF154">
    <property type="entry name" value="RECQ HELICASE, PUTATIVE (AFU_ORTHOLOGUE AFUA_6G14720)-RELATED"/>
    <property type="match status" value="1"/>
</dbReference>
<dbReference type="EMBL" id="JAVFKD010000012">
    <property type="protein sequence ID" value="KAK5994237.1"/>
    <property type="molecule type" value="Genomic_DNA"/>
</dbReference>
<dbReference type="InterPro" id="IPR027417">
    <property type="entry name" value="P-loop_NTPase"/>
</dbReference>
<dbReference type="SMART" id="SM00490">
    <property type="entry name" value="HELICc"/>
    <property type="match status" value="2"/>
</dbReference>
<evidence type="ECO:0000256" key="2">
    <source>
        <dbReference type="ARBA" id="ARBA00022741"/>
    </source>
</evidence>
<protein>
    <recommendedName>
        <fullName evidence="5">DNA 3'-5' helicase</fullName>
        <ecNumber evidence="5">5.6.2.4</ecNumber>
    </recommendedName>
</protein>
<evidence type="ECO:0000256" key="3">
    <source>
        <dbReference type="ARBA" id="ARBA00022840"/>
    </source>
</evidence>
<keyword evidence="10" id="KW-1185">Reference proteome</keyword>
<reference evidence="9 10" key="1">
    <citation type="submission" date="2024-01" db="EMBL/GenBank/DDBJ databases">
        <title>Complete genome of Cladobotryum mycophilum ATHUM6906.</title>
        <authorList>
            <person name="Christinaki A.C."/>
            <person name="Myridakis A.I."/>
            <person name="Kouvelis V.N."/>
        </authorList>
    </citation>
    <scope>NUCLEOTIDE SEQUENCE [LARGE SCALE GENOMIC DNA]</scope>
    <source>
        <strain evidence="9 10">ATHUM6906</strain>
    </source>
</reference>
<dbReference type="Gene3D" id="3.40.50.300">
    <property type="entry name" value="P-loop containing nucleotide triphosphate hydrolases"/>
    <property type="match status" value="4"/>
</dbReference>
<evidence type="ECO:0000259" key="7">
    <source>
        <dbReference type="PROSITE" id="PS51192"/>
    </source>
</evidence>
<organism evidence="9 10">
    <name type="scientific">Cladobotryum mycophilum</name>
    <dbReference type="NCBI Taxonomy" id="491253"/>
    <lineage>
        <taxon>Eukaryota</taxon>
        <taxon>Fungi</taxon>
        <taxon>Dikarya</taxon>
        <taxon>Ascomycota</taxon>
        <taxon>Pezizomycotina</taxon>
        <taxon>Sordariomycetes</taxon>
        <taxon>Hypocreomycetidae</taxon>
        <taxon>Hypocreales</taxon>
        <taxon>Hypocreaceae</taxon>
        <taxon>Cladobotryum</taxon>
    </lineage>
</organism>
<dbReference type="Pfam" id="PF00270">
    <property type="entry name" value="DEAD"/>
    <property type="match status" value="2"/>
</dbReference>
<dbReference type="InterPro" id="IPR011545">
    <property type="entry name" value="DEAD/DEAH_box_helicase_dom"/>
</dbReference>
<feature type="domain" description="Helicase ATP-binding" evidence="7">
    <location>
        <begin position="1300"/>
        <end position="1411"/>
    </location>
</feature>
<evidence type="ECO:0000259" key="8">
    <source>
        <dbReference type="PROSITE" id="PS51194"/>
    </source>
</evidence>
<evidence type="ECO:0000313" key="9">
    <source>
        <dbReference type="EMBL" id="KAK5994237.1"/>
    </source>
</evidence>
<gene>
    <name evidence="9" type="ORF">PT974_07680</name>
</gene>
<dbReference type="InterPro" id="IPR001650">
    <property type="entry name" value="Helicase_C-like"/>
</dbReference>
<evidence type="ECO:0000256" key="1">
    <source>
        <dbReference type="ARBA" id="ARBA00005446"/>
    </source>
</evidence>
<evidence type="ECO:0000256" key="5">
    <source>
        <dbReference type="ARBA" id="ARBA00034808"/>
    </source>
</evidence>
<comment type="caution">
    <text evidence="9">The sequence shown here is derived from an EMBL/GenBank/DDBJ whole genome shotgun (WGS) entry which is preliminary data.</text>
</comment>
<dbReference type="SUPFAM" id="SSF52540">
    <property type="entry name" value="P-loop containing nucleoside triphosphate hydrolases"/>
    <property type="match status" value="2"/>
</dbReference>